<evidence type="ECO:0000256" key="10">
    <source>
        <dbReference type="PROSITE-ProRule" id="PRU00282"/>
    </source>
</evidence>
<evidence type="ECO:0000256" key="9">
    <source>
        <dbReference type="ARBA" id="ARBA00023136"/>
    </source>
</evidence>
<comment type="similarity">
    <text evidence="2 11">Belongs to the mitochondrial carrier (TC 2.A.29) family.</text>
</comment>
<dbReference type="GO" id="GO:0005315">
    <property type="term" value="F:phosphate transmembrane transporter activity"/>
    <property type="evidence" value="ECO:0007669"/>
    <property type="project" value="InterPro"/>
</dbReference>
<evidence type="ECO:0000256" key="4">
    <source>
        <dbReference type="ARBA" id="ARBA00022692"/>
    </source>
</evidence>
<evidence type="ECO:0000256" key="6">
    <source>
        <dbReference type="ARBA" id="ARBA00022792"/>
    </source>
</evidence>
<name>A0A1E7F519_9STRA</name>
<evidence type="ECO:0000256" key="5">
    <source>
        <dbReference type="ARBA" id="ARBA00022737"/>
    </source>
</evidence>
<dbReference type="EMBL" id="KV784361">
    <property type="protein sequence ID" value="OEU13250.1"/>
    <property type="molecule type" value="Genomic_DNA"/>
</dbReference>
<dbReference type="Gene3D" id="1.50.40.10">
    <property type="entry name" value="Mitochondrial carrier domain"/>
    <property type="match status" value="1"/>
</dbReference>
<evidence type="ECO:0000256" key="3">
    <source>
        <dbReference type="ARBA" id="ARBA00022448"/>
    </source>
</evidence>
<dbReference type="PANTHER" id="PTHR45671:SF12">
    <property type="entry name" value="MITOCHONDRIAL PHOSPHATE CARRIER PROTEIN"/>
    <property type="match status" value="1"/>
</dbReference>
<keyword evidence="13" id="KW-1185">Reference proteome</keyword>
<accession>A0A1E7F519</accession>
<evidence type="ECO:0000256" key="1">
    <source>
        <dbReference type="ARBA" id="ARBA00004448"/>
    </source>
</evidence>
<reference evidence="12 13" key="1">
    <citation type="submission" date="2016-09" db="EMBL/GenBank/DDBJ databases">
        <title>Extensive genetic diversity and differential bi-allelic expression allows diatom success in the polar Southern Ocean.</title>
        <authorList>
            <consortium name="DOE Joint Genome Institute"/>
            <person name="Mock T."/>
            <person name="Otillar R.P."/>
            <person name="Strauss J."/>
            <person name="Dupont C."/>
            <person name="Frickenhaus S."/>
            <person name="Maumus F."/>
            <person name="Mcmullan M."/>
            <person name="Sanges R."/>
            <person name="Schmutz J."/>
            <person name="Toseland A."/>
            <person name="Valas R."/>
            <person name="Veluchamy A."/>
            <person name="Ward B.J."/>
            <person name="Allen A."/>
            <person name="Barry K."/>
            <person name="Falciatore A."/>
            <person name="Ferrante M."/>
            <person name="Fortunato A.E."/>
            <person name="Gloeckner G."/>
            <person name="Gruber A."/>
            <person name="Hipkin R."/>
            <person name="Janech M."/>
            <person name="Kroth P."/>
            <person name="Leese F."/>
            <person name="Lindquist E."/>
            <person name="Lyon B.R."/>
            <person name="Martin J."/>
            <person name="Mayer C."/>
            <person name="Parker M."/>
            <person name="Quesneville H."/>
            <person name="Raymond J."/>
            <person name="Uhlig C."/>
            <person name="Valentin K.U."/>
            <person name="Worden A.Z."/>
            <person name="Armbrust E.V."/>
            <person name="Bowler C."/>
            <person name="Green B."/>
            <person name="Moulton V."/>
            <person name="Van Oosterhout C."/>
            <person name="Grigoriev I."/>
        </authorList>
    </citation>
    <scope>NUCLEOTIDE SEQUENCE [LARGE SCALE GENOMIC DNA]</scope>
    <source>
        <strain evidence="12 13">CCMP1102</strain>
    </source>
</reference>
<evidence type="ECO:0000313" key="13">
    <source>
        <dbReference type="Proteomes" id="UP000095751"/>
    </source>
</evidence>
<keyword evidence="9 10" id="KW-0472">Membrane</keyword>
<dbReference type="PROSITE" id="PS50920">
    <property type="entry name" value="SOLCAR"/>
    <property type="match status" value="3"/>
</dbReference>
<keyword evidence="3 11" id="KW-0813">Transport</keyword>
<dbReference type="Pfam" id="PF00153">
    <property type="entry name" value="Mito_carr"/>
    <property type="match status" value="3"/>
</dbReference>
<dbReference type="Proteomes" id="UP000095751">
    <property type="component" value="Unassembled WGS sequence"/>
</dbReference>
<dbReference type="KEGG" id="fcy:FRACYDRAFT_189129"/>
<dbReference type="InterPro" id="IPR023395">
    <property type="entry name" value="MCP_dom_sf"/>
</dbReference>
<dbReference type="PANTHER" id="PTHR45671">
    <property type="entry name" value="SOLUTE CARRIER FAMILY 25 (MITOCHONDRIAL CARRIER PHOSPHATE CARRIER), MEMBER 3, LIKE-RELATED-RELATED"/>
    <property type="match status" value="1"/>
</dbReference>
<feature type="repeat" description="Solcar" evidence="10">
    <location>
        <begin position="216"/>
        <end position="304"/>
    </location>
</feature>
<evidence type="ECO:0000256" key="2">
    <source>
        <dbReference type="ARBA" id="ARBA00006375"/>
    </source>
</evidence>
<sequence>MTLDDNPLHFVHLDIPHLTLTGNADPRFFLAGSLCAAFSHGITTPIDVVKTKIQSDPQKFNGLGVVEASQTIVEDDGVGILIKGLAPTVVGYGLEGAAKFGLYESLKPEIAKLLNLDTPTIPFIIASVVAGGVASIILCPLERTRIRLLTDPDFSKYNLLTGIPRLVEESGVVGLFYGLPAMLSKQCPYTLGKQVTYDVFCRMLYSFVNDPNIASTKIEVSFVAACCASVVACVLSHPGDVILTETYKGKNNPSTSPSFSQTVRTIYNDRQGIKGFYSALPARLIQVGGIIVSQLLLYDFIKQSLGLPATGSS</sequence>
<evidence type="ECO:0000313" key="12">
    <source>
        <dbReference type="EMBL" id="OEU13250.1"/>
    </source>
</evidence>
<feature type="repeat" description="Solcar" evidence="10">
    <location>
        <begin position="118"/>
        <end position="203"/>
    </location>
</feature>
<dbReference type="InParanoid" id="A0A1E7F519"/>
<dbReference type="GO" id="GO:0005743">
    <property type="term" value="C:mitochondrial inner membrane"/>
    <property type="evidence" value="ECO:0007669"/>
    <property type="project" value="UniProtKB-SubCell"/>
</dbReference>
<comment type="subcellular location">
    <subcellularLocation>
        <location evidence="1">Mitochondrion inner membrane</location>
        <topology evidence="1">Multi-pass membrane protein</topology>
    </subcellularLocation>
</comment>
<keyword evidence="8" id="KW-0496">Mitochondrion</keyword>
<evidence type="ECO:0000256" key="8">
    <source>
        <dbReference type="ARBA" id="ARBA00023128"/>
    </source>
</evidence>
<dbReference type="InterPro" id="IPR044677">
    <property type="entry name" value="SLC25A3/Pic2/Mir1-like"/>
</dbReference>
<dbReference type="OrthoDB" id="427452at2759"/>
<protein>
    <submittedName>
        <fullName evidence="12">Mitochondrial carrier</fullName>
    </submittedName>
</protein>
<dbReference type="InterPro" id="IPR018108">
    <property type="entry name" value="MCP_transmembrane"/>
</dbReference>
<dbReference type="SUPFAM" id="SSF103506">
    <property type="entry name" value="Mitochondrial carrier"/>
    <property type="match status" value="1"/>
</dbReference>
<dbReference type="GO" id="GO:1990547">
    <property type="term" value="P:mitochondrial phosphate ion transmembrane transport"/>
    <property type="evidence" value="ECO:0007669"/>
    <property type="project" value="InterPro"/>
</dbReference>
<keyword evidence="6" id="KW-0999">Mitochondrion inner membrane</keyword>
<keyword evidence="4 10" id="KW-0812">Transmembrane</keyword>
<keyword evidence="7" id="KW-1133">Transmembrane helix</keyword>
<dbReference type="AlphaFoldDB" id="A0A1E7F519"/>
<evidence type="ECO:0000256" key="7">
    <source>
        <dbReference type="ARBA" id="ARBA00022989"/>
    </source>
</evidence>
<organism evidence="12 13">
    <name type="scientific">Fragilariopsis cylindrus CCMP1102</name>
    <dbReference type="NCBI Taxonomy" id="635003"/>
    <lineage>
        <taxon>Eukaryota</taxon>
        <taxon>Sar</taxon>
        <taxon>Stramenopiles</taxon>
        <taxon>Ochrophyta</taxon>
        <taxon>Bacillariophyta</taxon>
        <taxon>Bacillariophyceae</taxon>
        <taxon>Bacillariophycidae</taxon>
        <taxon>Bacillariales</taxon>
        <taxon>Bacillariaceae</taxon>
        <taxon>Fragilariopsis</taxon>
    </lineage>
</organism>
<evidence type="ECO:0000256" key="11">
    <source>
        <dbReference type="RuleBase" id="RU000488"/>
    </source>
</evidence>
<proteinExistence type="inferred from homology"/>
<feature type="repeat" description="Solcar" evidence="10">
    <location>
        <begin position="23"/>
        <end position="109"/>
    </location>
</feature>
<keyword evidence="5" id="KW-0677">Repeat</keyword>
<gene>
    <name evidence="12" type="ORF">FRACYDRAFT_189129</name>
</gene>